<evidence type="ECO:0000313" key="3">
    <source>
        <dbReference type="Proteomes" id="UP000241639"/>
    </source>
</evidence>
<gene>
    <name evidence="2" type="ORF">C8J48_3770</name>
</gene>
<organism evidence="2 3">
    <name type="scientific">Desmospora activa DSM 45169</name>
    <dbReference type="NCBI Taxonomy" id="1121389"/>
    <lineage>
        <taxon>Bacteria</taxon>
        <taxon>Bacillati</taxon>
        <taxon>Bacillota</taxon>
        <taxon>Bacilli</taxon>
        <taxon>Bacillales</taxon>
        <taxon>Thermoactinomycetaceae</taxon>
        <taxon>Desmospora</taxon>
    </lineage>
</organism>
<dbReference type="Proteomes" id="UP000241639">
    <property type="component" value="Unassembled WGS sequence"/>
</dbReference>
<reference evidence="2 3" key="1">
    <citation type="submission" date="2018-04" db="EMBL/GenBank/DDBJ databases">
        <title>Genomic Encyclopedia of Archaeal and Bacterial Type Strains, Phase II (KMG-II): from individual species to whole genera.</title>
        <authorList>
            <person name="Goeker M."/>
        </authorList>
    </citation>
    <scope>NUCLEOTIDE SEQUENCE [LARGE SCALE GENOMIC DNA]</scope>
    <source>
        <strain evidence="2 3">DSM 45169</strain>
    </source>
</reference>
<proteinExistence type="predicted"/>
<dbReference type="EMBL" id="PZZP01000009">
    <property type="protein sequence ID" value="PTM51507.1"/>
    <property type="molecule type" value="Genomic_DNA"/>
</dbReference>
<comment type="caution">
    <text evidence="2">The sequence shown here is derived from an EMBL/GenBank/DDBJ whole genome shotgun (WGS) entry which is preliminary data.</text>
</comment>
<name>A0A2T4YY83_9BACL</name>
<keyword evidence="3" id="KW-1185">Reference proteome</keyword>
<evidence type="ECO:0000313" key="2">
    <source>
        <dbReference type="EMBL" id="PTM51507.1"/>
    </source>
</evidence>
<feature type="region of interest" description="Disordered" evidence="1">
    <location>
        <begin position="1"/>
        <end position="42"/>
    </location>
</feature>
<sequence length="42" mass="4564">MNKTAQQPGGGKATNHLPTPIQDRPRAQVYHKSQRTYGGCGL</sequence>
<dbReference type="RefSeq" id="WP_281261236.1">
    <property type="nucleotide sequence ID" value="NZ_PZZP01000009.1"/>
</dbReference>
<dbReference type="AlphaFoldDB" id="A0A2T4YY83"/>
<protein>
    <submittedName>
        <fullName evidence="2">Uncharacterized protein</fullName>
    </submittedName>
</protein>
<accession>A0A2T4YY83</accession>
<evidence type="ECO:0000256" key="1">
    <source>
        <dbReference type="SAM" id="MobiDB-lite"/>
    </source>
</evidence>